<accession>A0A0K9NM00</accession>
<gene>
    <name evidence="4" type="ORF">ZOSMA_8G01640</name>
</gene>
<protein>
    <submittedName>
        <fullName evidence="4">Uncharacterized protein</fullName>
    </submittedName>
</protein>
<dbReference type="Pfam" id="PF05266">
    <property type="entry name" value="DUF724"/>
    <property type="match status" value="1"/>
</dbReference>
<dbReference type="InterPro" id="IPR007930">
    <property type="entry name" value="DUF724"/>
</dbReference>
<evidence type="ECO:0000313" key="5">
    <source>
        <dbReference type="Proteomes" id="UP000036987"/>
    </source>
</evidence>
<name>A0A0K9NM00_ZOSMR</name>
<keyword evidence="5" id="KW-1185">Reference proteome</keyword>
<sequence>MASSSESKSAKPRYLAGIRQTPHFRPLSTKSAIMLTNLMTAYDNAFLETAAKIQSLSSHKDFEASSPDLRSTIAELESMGYDVGALVRRLELLEVEVQKTMVMSDAGKEKIADAERKIEAKTRELGEIKVEIAKLHAKAQDKQQGIDELQKWMENLKLSRPDFFAAFSKLAKSPLV</sequence>
<reference evidence="5" key="1">
    <citation type="journal article" date="2016" name="Nature">
        <title>The genome of the seagrass Zostera marina reveals angiosperm adaptation to the sea.</title>
        <authorList>
            <person name="Olsen J.L."/>
            <person name="Rouze P."/>
            <person name="Verhelst B."/>
            <person name="Lin Y.-C."/>
            <person name="Bayer T."/>
            <person name="Collen J."/>
            <person name="Dattolo E."/>
            <person name="De Paoli E."/>
            <person name="Dittami S."/>
            <person name="Maumus F."/>
            <person name="Michel G."/>
            <person name="Kersting A."/>
            <person name="Lauritano C."/>
            <person name="Lohaus R."/>
            <person name="Toepel M."/>
            <person name="Tonon T."/>
            <person name="Vanneste K."/>
            <person name="Amirebrahimi M."/>
            <person name="Brakel J."/>
            <person name="Bostroem C."/>
            <person name="Chovatia M."/>
            <person name="Grimwood J."/>
            <person name="Jenkins J.W."/>
            <person name="Jueterbock A."/>
            <person name="Mraz A."/>
            <person name="Stam W.T."/>
            <person name="Tice H."/>
            <person name="Bornberg-Bauer E."/>
            <person name="Green P.J."/>
            <person name="Pearson G.A."/>
            <person name="Procaccini G."/>
            <person name="Duarte C.M."/>
            <person name="Schmutz J."/>
            <person name="Reusch T.B.H."/>
            <person name="Van de Peer Y."/>
        </authorList>
    </citation>
    <scope>NUCLEOTIDE SEQUENCE [LARGE SCALE GENOMIC DNA]</scope>
    <source>
        <strain evidence="5">cv. Finnish</strain>
    </source>
</reference>
<dbReference type="STRING" id="29655.A0A0K9NM00"/>
<feature type="coiled-coil region" evidence="3">
    <location>
        <begin position="104"/>
        <end position="138"/>
    </location>
</feature>
<keyword evidence="3" id="KW-0175">Coiled coil</keyword>
<organism evidence="4 5">
    <name type="scientific">Zostera marina</name>
    <name type="common">Eelgrass</name>
    <dbReference type="NCBI Taxonomy" id="29655"/>
    <lineage>
        <taxon>Eukaryota</taxon>
        <taxon>Viridiplantae</taxon>
        <taxon>Streptophyta</taxon>
        <taxon>Embryophyta</taxon>
        <taxon>Tracheophyta</taxon>
        <taxon>Spermatophyta</taxon>
        <taxon>Magnoliopsida</taxon>
        <taxon>Liliopsida</taxon>
        <taxon>Zosteraceae</taxon>
        <taxon>Zostera</taxon>
    </lineage>
</organism>
<comment type="caution">
    <text evidence="4">The sequence shown here is derived from an EMBL/GenBank/DDBJ whole genome shotgun (WGS) entry which is preliminary data.</text>
</comment>
<evidence type="ECO:0000256" key="1">
    <source>
        <dbReference type="ARBA" id="ARBA00022448"/>
    </source>
</evidence>
<evidence type="ECO:0000256" key="3">
    <source>
        <dbReference type="SAM" id="Coils"/>
    </source>
</evidence>
<dbReference type="Proteomes" id="UP000036987">
    <property type="component" value="Unassembled WGS sequence"/>
</dbReference>
<evidence type="ECO:0000256" key="2">
    <source>
        <dbReference type="ARBA" id="ARBA00022604"/>
    </source>
</evidence>
<dbReference type="AlphaFoldDB" id="A0A0K9NM00"/>
<keyword evidence="1" id="KW-0813">Transport</keyword>
<evidence type="ECO:0000313" key="4">
    <source>
        <dbReference type="EMBL" id="KMZ57015.1"/>
    </source>
</evidence>
<proteinExistence type="predicted"/>
<keyword evidence="2" id="KW-0341">Growth regulation</keyword>
<dbReference type="EMBL" id="LFYR01002110">
    <property type="protein sequence ID" value="KMZ57015.1"/>
    <property type="molecule type" value="Genomic_DNA"/>
</dbReference>